<dbReference type="InterPro" id="IPR029063">
    <property type="entry name" value="SAM-dependent_MTases_sf"/>
</dbReference>
<evidence type="ECO:0000256" key="7">
    <source>
        <dbReference type="PIRSR" id="PIRSR015894-3"/>
    </source>
</evidence>
<dbReference type="GO" id="GO:0016274">
    <property type="term" value="F:protein-arginine N-methyltransferase activity"/>
    <property type="evidence" value="ECO:0007669"/>
    <property type="project" value="InterPro"/>
</dbReference>
<dbReference type="Proteomes" id="UP001515480">
    <property type="component" value="Unassembled WGS sequence"/>
</dbReference>
<evidence type="ECO:0000256" key="3">
    <source>
        <dbReference type="ARBA" id="ARBA00022691"/>
    </source>
</evidence>
<keyword evidence="3 4" id="KW-0949">S-adenosyl-L-methionine</keyword>
<keyword evidence="12" id="KW-1185">Reference proteome</keyword>
<feature type="domain" description="PRMT5 TIM barrel" evidence="9">
    <location>
        <begin position="27"/>
        <end position="263"/>
    </location>
</feature>
<dbReference type="GO" id="GO:0006355">
    <property type="term" value="P:regulation of DNA-templated transcription"/>
    <property type="evidence" value="ECO:0007669"/>
    <property type="project" value="TreeGrafter"/>
</dbReference>
<dbReference type="GO" id="GO:0005829">
    <property type="term" value="C:cytosol"/>
    <property type="evidence" value="ECO:0007669"/>
    <property type="project" value="TreeGrafter"/>
</dbReference>
<dbReference type="InterPro" id="IPR035247">
    <property type="entry name" value="PRMT5_TIM"/>
</dbReference>
<dbReference type="Gene3D" id="3.40.50.150">
    <property type="entry name" value="Vaccinia Virus protein VP39"/>
    <property type="match status" value="1"/>
</dbReference>
<evidence type="ECO:0000313" key="11">
    <source>
        <dbReference type="EMBL" id="KAL1522872.1"/>
    </source>
</evidence>
<accession>A0AB34JPW0</accession>
<evidence type="ECO:0000313" key="12">
    <source>
        <dbReference type="Proteomes" id="UP001515480"/>
    </source>
</evidence>
<keyword evidence="2 4" id="KW-0808">Transferase</keyword>
<evidence type="ECO:0000256" key="2">
    <source>
        <dbReference type="ARBA" id="ARBA00022679"/>
    </source>
</evidence>
<reference evidence="11 12" key="1">
    <citation type="journal article" date="2024" name="Science">
        <title>Giant polyketide synthase enzymes in the biosynthesis of giant marine polyether toxins.</title>
        <authorList>
            <person name="Fallon T.R."/>
            <person name="Shende V.V."/>
            <person name="Wierzbicki I.H."/>
            <person name="Pendleton A.L."/>
            <person name="Watervoot N.F."/>
            <person name="Auber R.P."/>
            <person name="Gonzalez D.J."/>
            <person name="Wisecaver J.H."/>
            <person name="Moore B.S."/>
        </authorList>
    </citation>
    <scope>NUCLEOTIDE SEQUENCE [LARGE SCALE GENOMIC DNA]</scope>
    <source>
        <strain evidence="11 12">12B1</strain>
    </source>
</reference>
<evidence type="ECO:0000256" key="5">
    <source>
        <dbReference type="PIRSR" id="PIRSR015894-1"/>
    </source>
</evidence>
<feature type="site" description="Critical for specifying symmetric addition of methyl groups" evidence="7">
    <location>
        <position position="301"/>
    </location>
</feature>
<dbReference type="PROSITE" id="PS51678">
    <property type="entry name" value="SAM_MT_PRMT"/>
    <property type="match status" value="1"/>
</dbReference>
<evidence type="ECO:0000256" key="4">
    <source>
        <dbReference type="PIRNR" id="PIRNR015894"/>
    </source>
</evidence>
<sequence>MSIGIDTGGSTPHLHASLSHALHAGAKFLVAPLIHPRYRRDHRRPRAEPTTRSDLLLSSEQWAAQVVGKLSPWLSLDSPHAAVRRRAEEAFKAEVGWGAHLSLSAILVAPPAAACVNLARHLQWACLAAPHCQFLVRLRMCADGGDEAEGEAEEGGGTAWAAWNRLRSLCEMAPNLGVALEVTADLPDDAAEVARWCGEPVKAVLLPTSIFLTNKKGYPTLSRRHQAVLAQLLRYRPRLIVVGRHDDHAEGLSAHINYLLFLASKQPESETERMERPYYDYLQAPLQPLQDNLESQTYETFEKDPVKYKQYQEATRRALVDLHPPGSPTPVVMVVGAGRGPLVAAALAAAREAGRRIQVYALDKNVNAVVTLQNRCRSEPEWAECVTVVSSDMREWQRHEAAPVKADILISELLGSWGDNELSPECLDGAQLYLKEGGISIPCDYTSYVSPLSSAKLWNEVKNWRELAKFETPFVVAVHNGFPVAPCKPCFYFSHPHKEADGGPPDNSRYKAMEWQCPLGALIHGFIGYFHSTLYKDVIISTEPSTLSVGMFSWFPLYMPLRHPVLVADGGRVQAHFWRNVSRQKVWYEWALSEPCASPIHNPNGRSYHIGL</sequence>
<dbReference type="InterPro" id="IPR007857">
    <property type="entry name" value="Arg_MeTrfase_PRMT5"/>
</dbReference>
<dbReference type="InterPro" id="IPR035248">
    <property type="entry name" value="PRMT5_C"/>
</dbReference>
<dbReference type="Gene3D" id="2.70.160.11">
    <property type="entry name" value="Hnrnp arginine n-methyltransferase1"/>
    <property type="match status" value="1"/>
</dbReference>
<dbReference type="InterPro" id="IPR025799">
    <property type="entry name" value="Arg_MeTrfase"/>
</dbReference>
<keyword evidence="1 4" id="KW-0489">Methyltransferase</keyword>
<gene>
    <name evidence="11" type="ORF">AB1Y20_017837</name>
</gene>
<evidence type="ECO:0000256" key="6">
    <source>
        <dbReference type="PIRSR" id="PIRSR015894-2"/>
    </source>
</evidence>
<feature type="active site" description="Proton donor/acceptor" evidence="5">
    <location>
        <position position="412"/>
    </location>
</feature>
<organism evidence="11 12">
    <name type="scientific">Prymnesium parvum</name>
    <name type="common">Toxic golden alga</name>
    <dbReference type="NCBI Taxonomy" id="97485"/>
    <lineage>
        <taxon>Eukaryota</taxon>
        <taxon>Haptista</taxon>
        <taxon>Haptophyta</taxon>
        <taxon>Prymnesiophyceae</taxon>
        <taxon>Prymnesiales</taxon>
        <taxon>Prymnesiaceae</taxon>
        <taxon>Prymnesium</taxon>
    </lineage>
</organism>
<dbReference type="InterPro" id="IPR035075">
    <property type="entry name" value="PRMT5"/>
</dbReference>
<comment type="caution">
    <text evidence="11">The sequence shown here is derived from an EMBL/GenBank/DDBJ whole genome shotgun (WGS) entry which is preliminary data.</text>
</comment>
<dbReference type="PANTHER" id="PTHR10738">
    <property type="entry name" value="PROTEIN ARGININE N-METHYLTRANSFERASE 5"/>
    <property type="match status" value="1"/>
</dbReference>
<feature type="active site" description="Proton donor/acceptor" evidence="5">
    <location>
        <position position="421"/>
    </location>
</feature>
<dbReference type="Pfam" id="PF17285">
    <property type="entry name" value="PRMT5_TIM"/>
    <property type="match status" value="1"/>
</dbReference>
<feature type="domain" description="PRMT5 oligomerisation" evidence="10">
    <location>
        <begin position="444"/>
        <end position="610"/>
    </location>
</feature>
<feature type="binding site" evidence="6">
    <location>
        <begin position="392"/>
        <end position="393"/>
    </location>
    <ligand>
        <name>S-adenosyl-L-methionine</name>
        <dbReference type="ChEBI" id="CHEBI:59789"/>
    </ligand>
</feature>
<dbReference type="GO" id="GO:0005634">
    <property type="term" value="C:nucleus"/>
    <property type="evidence" value="ECO:0007669"/>
    <property type="project" value="TreeGrafter"/>
</dbReference>
<dbReference type="SUPFAM" id="SSF53335">
    <property type="entry name" value="S-adenosyl-L-methionine-dependent methyltransferases"/>
    <property type="match status" value="1"/>
</dbReference>
<feature type="binding site" evidence="6">
    <location>
        <position position="298"/>
    </location>
    <ligand>
        <name>S-adenosyl-L-methionine</name>
        <dbReference type="ChEBI" id="CHEBI:59789"/>
    </ligand>
</feature>
<dbReference type="Gene3D" id="3.20.20.150">
    <property type="entry name" value="Divalent-metal-dependent TIM barrel enzymes"/>
    <property type="match status" value="1"/>
</dbReference>
<dbReference type="AlphaFoldDB" id="A0AB34JPW0"/>
<evidence type="ECO:0000259" key="10">
    <source>
        <dbReference type="Pfam" id="PF17286"/>
    </source>
</evidence>
<dbReference type="PANTHER" id="PTHR10738:SF0">
    <property type="entry name" value="PROTEIN ARGININE N-METHYLTRANSFERASE 5"/>
    <property type="match status" value="1"/>
</dbReference>
<proteinExistence type="inferred from homology"/>
<dbReference type="GO" id="GO:0032259">
    <property type="term" value="P:methylation"/>
    <property type="evidence" value="ECO:0007669"/>
    <property type="project" value="UniProtKB-KW"/>
</dbReference>
<evidence type="ECO:0000259" key="8">
    <source>
        <dbReference type="Pfam" id="PF05185"/>
    </source>
</evidence>
<evidence type="ECO:0000259" key="9">
    <source>
        <dbReference type="Pfam" id="PF17285"/>
    </source>
</evidence>
<dbReference type="PIRSF" id="PIRSF015894">
    <property type="entry name" value="Skb1_MeTrfase"/>
    <property type="match status" value="1"/>
</dbReference>
<name>A0AB34JPW0_PRYPA</name>
<comment type="similarity">
    <text evidence="4">Belongs to the class I-like SAM-binding methyltransferase superfamily.</text>
</comment>
<dbReference type="Pfam" id="PF05185">
    <property type="entry name" value="PRMT5"/>
    <property type="match status" value="1"/>
</dbReference>
<dbReference type="EMBL" id="JBGBPQ010000006">
    <property type="protein sequence ID" value="KAL1522872.1"/>
    <property type="molecule type" value="Genomic_DNA"/>
</dbReference>
<feature type="binding site" evidence="6">
    <location>
        <begin position="307"/>
        <end position="308"/>
    </location>
    <ligand>
        <name>S-adenosyl-L-methionine</name>
        <dbReference type="ChEBI" id="CHEBI:59789"/>
    </ligand>
</feature>
<protein>
    <recommendedName>
        <fullName evidence="4">Protein arginine N-methyltransferase</fullName>
    </recommendedName>
</protein>
<evidence type="ECO:0000256" key="1">
    <source>
        <dbReference type="ARBA" id="ARBA00022603"/>
    </source>
</evidence>
<dbReference type="Pfam" id="PF17286">
    <property type="entry name" value="PRMT5_C"/>
    <property type="match status" value="1"/>
</dbReference>
<feature type="domain" description="PRMT5 arginine-N-methyltransferase" evidence="8">
    <location>
        <begin position="270"/>
        <end position="441"/>
    </location>
</feature>